<keyword evidence="8" id="KW-1185">Reference proteome</keyword>
<evidence type="ECO:0000313" key="8">
    <source>
        <dbReference type="Proteomes" id="UP000451233"/>
    </source>
</evidence>
<dbReference type="RefSeq" id="WP_160905143.1">
    <property type="nucleotide sequence ID" value="NZ_WVHS01000001.1"/>
</dbReference>
<keyword evidence="3 5" id="KW-1133">Transmembrane helix</keyword>
<accession>A0A7K1XT58</accession>
<sequence>MHQDFLGQLKGITPEEYAYLQHTMTGMTDEQAKQFVLFYSGRRKSAQDILLFTLIGLLGIGGIQRFVTGQTGMGILYILTIGLCYIGTIVDLINHQSIARDYNEKTAYESANMVRVMYPAKGI</sequence>
<comment type="subcellular location">
    <subcellularLocation>
        <location evidence="1">Membrane</location>
        <topology evidence="1">Multi-pass membrane protein</topology>
    </subcellularLocation>
</comment>
<evidence type="ECO:0000256" key="5">
    <source>
        <dbReference type="SAM" id="Phobius"/>
    </source>
</evidence>
<name>A0A7K1XT58_9SPHI</name>
<evidence type="ECO:0000256" key="2">
    <source>
        <dbReference type="ARBA" id="ARBA00022692"/>
    </source>
</evidence>
<evidence type="ECO:0000256" key="1">
    <source>
        <dbReference type="ARBA" id="ARBA00004141"/>
    </source>
</evidence>
<dbReference type="Pfam" id="PF05154">
    <property type="entry name" value="TM2"/>
    <property type="match status" value="1"/>
</dbReference>
<proteinExistence type="predicted"/>
<feature type="domain" description="TM2" evidence="6">
    <location>
        <begin position="53"/>
        <end position="93"/>
    </location>
</feature>
<dbReference type="GO" id="GO:0016020">
    <property type="term" value="C:membrane"/>
    <property type="evidence" value="ECO:0007669"/>
    <property type="project" value="UniProtKB-SubCell"/>
</dbReference>
<evidence type="ECO:0000259" key="6">
    <source>
        <dbReference type="Pfam" id="PF05154"/>
    </source>
</evidence>
<organism evidence="7 8">
    <name type="scientific">Hufsiella ginkgonis</name>
    <dbReference type="NCBI Taxonomy" id="2695274"/>
    <lineage>
        <taxon>Bacteria</taxon>
        <taxon>Pseudomonadati</taxon>
        <taxon>Bacteroidota</taxon>
        <taxon>Sphingobacteriia</taxon>
        <taxon>Sphingobacteriales</taxon>
        <taxon>Sphingobacteriaceae</taxon>
        <taxon>Hufsiella</taxon>
    </lineage>
</organism>
<keyword evidence="2 5" id="KW-0812">Transmembrane</keyword>
<evidence type="ECO:0000256" key="4">
    <source>
        <dbReference type="ARBA" id="ARBA00023136"/>
    </source>
</evidence>
<dbReference type="Proteomes" id="UP000451233">
    <property type="component" value="Unassembled WGS sequence"/>
</dbReference>
<evidence type="ECO:0000313" key="7">
    <source>
        <dbReference type="EMBL" id="MXV14144.1"/>
    </source>
</evidence>
<feature type="transmembrane region" description="Helical" evidence="5">
    <location>
        <begin position="73"/>
        <end position="93"/>
    </location>
</feature>
<reference evidence="7 8" key="1">
    <citation type="submission" date="2019-11" db="EMBL/GenBank/DDBJ databases">
        <title>Pedobacter sp. HMF7056 Genome sequencing and assembly.</title>
        <authorList>
            <person name="Kang H."/>
            <person name="Kim H."/>
            <person name="Joh K."/>
        </authorList>
    </citation>
    <scope>NUCLEOTIDE SEQUENCE [LARGE SCALE GENOMIC DNA]</scope>
    <source>
        <strain evidence="7 8">HMF7056</strain>
    </source>
</reference>
<gene>
    <name evidence="7" type="ORF">GS398_02435</name>
</gene>
<dbReference type="InterPro" id="IPR007829">
    <property type="entry name" value="TM2"/>
</dbReference>
<keyword evidence="4 5" id="KW-0472">Membrane</keyword>
<evidence type="ECO:0000256" key="3">
    <source>
        <dbReference type="ARBA" id="ARBA00022989"/>
    </source>
</evidence>
<feature type="transmembrane region" description="Helical" evidence="5">
    <location>
        <begin position="49"/>
        <end position="67"/>
    </location>
</feature>
<dbReference type="AlphaFoldDB" id="A0A7K1XT58"/>
<protein>
    <submittedName>
        <fullName evidence="7">NINE protein</fullName>
    </submittedName>
</protein>
<comment type="caution">
    <text evidence="7">The sequence shown here is derived from an EMBL/GenBank/DDBJ whole genome shotgun (WGS) entry which is preliminary data.</text>
</comment>
<dbReference type="EMBL" id="WVHS01000001">
    <property type="protein sequence ID" value="MXV14144.1"/>
    <property type="molecule type" value="Genomic_DNA"/>
</dbReference>